<proteinExistence type="predicted"/>
<reference evidence="2 3" key="1">
    <citation type="submission" date="2019-06" db="EMBL/GenBank/DDBJ databases">
        <title>Sequencing the genomes of 1000 actinobacteria strains.</title>
        <authorList>
            <person name="Klenk H.-P."/>
        </authorList>
    </citation>
    <scope>NUCLEOTIDE SEQUENCE [LARGE SCALE GENOMIC DNA]</scope>
    <source>
        <strain evidence="2 3">DSM 45456</strain>
    </source>
</reference>
<sequence>MVHGAWYQLHANGSLLYNCGGINNGGNYGVDWVDPALHVWLTTHLPGGFAFTGGPNARWAGMVGGNGQPQFTRDYYNITRALPGQQRFLMGIANVVPAGTYDVVLNFHLYVDDWQPNPHYIAPPPPPPPHAAPPPLDITDVQQFPPLGH</sequence>
<evidence type="ECO:0000256" key="1">
    <source>
        <dbReference type="SAM" id="MobiDB-lite"/>
    </source>
</evidence>
<evidence type="ECO:0000313" key="3">
    <source>
        <dbReference type="Proteomes" id="UP000316628"/>
    </source>
</evidence>
<gene>
    <name evidence="2" type="ORF">FHX81_0938</name>
</gene>
<name>A0A543J787_9PSEU</name>
<keyword evidence="3" id="KW-1185">Reference proteome</keyword>
<dbReference type="RefSeq" id="WP_141975366.1">
    <property type="nucleotide sequence ID" value="NZ_VFPP01000001.1"/>
</dbReference>
<comment type="caution">
    <text evidence="2">The sequence shown here is derived from an EMBL/GenBank/DDBJ whole genome shotgun (WGS) entry which is preliminary data.</text>
</comment>
<feature type="region of interest" description="Disordered" evidence="1">
    <location>
        <begin position="120"/>
        <end position="149"/>
    </location>
</feature>
<dbReference type="AlphaFoldDB" id="A0A543J787"/>
<dbReference type="Proteomes" id="UP000316628">
    <property type="component" value="Unassembled WGS sequence"/>
</dbReference>
<dbReference type="EMBL" id="VFPP01000001">
    <property type="protein sequence ID" value="TQM78662.1"/>
    <property type="molecule type" value="Genomic_DNA"/>
</dbReference>
<organism evidence="2 3">
    <name type="scientific">Saccharothrix saharensis</name>
    <dbReference type="NCBI Taxonomy" id="571190"/>
    <lineage>
        <taxon>Bacteria</taxon>
        <taxon>Bacillati</taxon>
        <taxon>Actinomycetota</taxon>
        <taxon>Actinomycetes</taxon>
        <taxon>Pseudonocardiales</taxon>
        <taxon>Pseudonocardiaceae</taxon>
        <taxon>Saccharothrix</taxon>
    </lineage>
</organism>
<feature type="compositionally biased region" description="Pro residues" evidence="1">
    <location>
        <begin position="121"/>
        <end position="136"/>
    </location>
</feature>
<accession>A0A543J787</accession>
<protein>
    <submittedName>
        <fullName evidence="2">Uncharacterized protein</fullName>
    </submittedName>
</protein>
<evidence type="ECO:0000313" key="2">
    <source>
        <dbReference type="EMBL" id="TQM78662.1"/>
    </source>
</evidence>